<dbReference type="Gene3D" id="2.60.40.10">
    <property type="entry name" value="Immunoglobulins"/>
    <property type="match status" value="2"/>
</dbReference>
<dbReference type="InterPro" id="IPR011050">
    <property type="entry name" value="Pectin_lyase_fold/virulence"/>
</dbReference>
<keyword evidence="2" id="KW-0472">Membrane</keyword>
<dbReference type="InterPro" id="IPR051200">
    <property type="entry name" value="Host-pathogen_enzymatic-act"/>
</dbReference>
<evidence type="ECO:0000313" key="4">
    <source>
        <dbReference type="EMBL" id="AKB40454.1"/>
    </source>
</evidence>
<organism evidence="4 5">
    <name type="scientific">Methanosarcina mazei WWM610</name>
    <dbReference type="NCBI Taxonomy" id="1434117"/>
    <lineage>
        <taxon>Archaea</taxon>
        <taxon>Methanobacteriati</taxon>
        <taxon>Methanobacteriota</taxon>
        <taxon>Stenosarchaea group</taxon>
        <taxon>Methanomicrobia</taxon>
        <taxon>Methanosarcinales</taxon>
        <taxon>Methanosarcinaceae</taxon>
        <taxon>Methanosarcina</taxon>
    </lineage>
</organism>
<dbReference type="InterPro" id="IPR035986">
    <property type="entry name" value="PKD_dom_sf"/>
</dbReference>
<feature type="domain" description="PKD" evidence="3">
    <location>
        <begin position="356"/>
        <end position="401"/>
    </location>
</feature>
<dbReference type="InterPro" id="IPR000601">
    <property type="entry name" value="PKD_dom"/>
</dbReference>
<feature type="compositionally biased region" description="Acidic residues" evidence="1">
    <location>
        <begin position="441"/>
        <end position="454"/>
    </location>
</feature>
<dbReference type="InterPro" id="IPR012334">
    <property type="entry name" value="Pectin_lyas_fold"/>
</dbReference>
<dbReference type="InterPro" id="IPR022441">
    <property type="entry name" value="Para_beta_helix_rpt-2"/>
</dbReference>
<feature type="domain" description="PKD" evidence="3">
    <location>
        <begin position="270"/>
        <end position="312"/>
    </location>
</feature>
<evidence type="ECO:0000313" key="5">
    <source>
        <dbReference type="Proteomes" id="UP000033058"/>
    </source>
</evidence>
<dbReference type="NCBIfam" id="TIGR03804">
    <property type="entry name" value="para_beta_helix"/>
    <property type="match status" value="1"/>
</dbReference>
<name>A0A0E3PXV0_METMZ</name>
<dbReference type="SUPFAM" id="SSF51126">
    <property type="entry name" value="Pectin lyase-like"/>
    <property type="match status" value="1"/>
</dbReference>
<feature type="transmembrane region" description="Helical" evidence="2">
    <location>
        <begin position="544"/>
        <end position="564"/>
    </location>
</feature>
<dbReference type="InterPro" id="IPR006626">
    <property type="entry name" value="PbH1"/>
</dbReference>
<dbReference type="InterPro" id="IPR013783">
    <property type="entry name" value="Ig-like_fold"/>
</dbReference>
<dbReference type="InterPro" id="IPR007742">
    <property type="entry name" value="NosD_dom"/>
</dbReference>
<dbReference type="SMART" id="SM00710">
    <property type="entry name" value="PbH1"/>
    <property type="match status" value="4"/>
</dbReference>
<feature type="region of interest" description="Disordered" evidence="1">
    <location>
        <begin position="439"/>
        <end position="467"/>
    </location>
</feature>
<evidence type="ECO:0000256" key="2">
    <source>
        <dbReference type="SAM" id="Phobius"/>
    </source>
</evidence>
<dbReference type="HOGENOM" id="CLU_527490_0_0_2"/>
<dbReference type="RefSeq" id="WP_015413112.1">
    <property type="nucleotide sequence ID" value="NZ_CP009509.1"/>
</dbReference>
<dbReference type="EMBL" id="CP009509">
    <property type="protein sequence ID" value="AKB40454.1"/>
    <property type="molecule type" value="Genomic_DNA"/>
</dbReference>
<dbReference type="Proteomes" id="UP000033058">
    <property type="component" value="Chromosome"/>
</dbReference>
<dbReference type="Pfam" id="PF18911">
    <property type="entry name" value="PKD_4"/>
    <property type="match status" value="2"/>
</dbReference>
<reference evidence="4 5" key="1">
    <citation type="submission" date="2014-07" db="EMBL/GenBank/DDBJ databases">
        <title>Methanogenic archaea and the global carbon cycle.</title>
        <authorList>
            <person name="Henriksen J.R."/>
            <person name="Luke J."/>
            <person name="Reinhart S."/>
            <person name="Benedict M.N."/>
            <person name="Youngblut N.D."/>
            <person name="Metcalf M.E."/>
            <person name="Whitaker R.J."/>
            <person name="Metcalf W.W."/>
        </authorList>
    </citation>
    <scope>NUCLEOTIDE SEQUENCE [LARGE SCALE GENOMIC DNA]</scope>
    <source>
        <strain evidence="4 5">WWM610</strain>
    </source>
</reference>
<keyword evidence="2" id="KW-0812">Transmembrane</keyword>
<dbReference type="PATRIC" id="fig|1434117.4.peg.1861"/>
<dbReference type="Gene3D" id="2.160.20.10">
    <property type="entry name" value="Single-stranded right-handed beta-helix, Pectin lyase-like"/>
    <property type="match status" value="1"/>
</dbReference>
<dbReference type="GeneID" id="24851159"/>
<dbReference type="AlphaFoldDB" id="A0A0E3PXV0"/>
<dbReference type="SUPFAM" id="SSF49299">
    <property type="entry name" value="PKD domain"/>
    <property type="match status" value="2"/>
</dbReference>
<dbReference type="PANTHER" id="PTHR47197">
    <property type="entry name" value="PROTEIN NIRF"/>
    <property type="match status" value="1"/>
</dbReference>
<dbReference type="Pfam" id="PF05048">
    <property type="entry name" value="NosD"/>
    <property type="match status" value="1"/>
</dbReference>
<proteinExistence type="predicted"/>
<keyword evidence="2" id="KW-1133">Transmembrane helix</keyword>
<gene>
    <name evidence="4" type="ORF">MSMAW_1463</name>
</gene>
<dbReference type="InterPro" id="IPR022409">
    <property type="entry name" value="PKD/Chitinase_dom"/>
</dbReference>
<protein>
    <submittedName>
        <fullName evidence="4">Cell surface protein</fullName>
    </submittedName>
</protein>
<sequence length="572" mass="62030">MNAKTIERTCFLLAILILILVPDVGMASELHVKAGESIQGVVDKALPGDTIFIEPGEFNESILINKENLTIKSSSGNPDNTIIKGINAESYVFEITAIGVNISGFSITEGRCGVFLNRVDNCTVNDNKISNLEAGIYLFESSNNLLSNNMVYSNLDCGIKLLSSPDNVIYRNYFNNTNNARDNKFNTWNDSRGNYWSDYEGSDENGDGIGDSAYAVNPEAGSMDYMPLMEYLHSSPVLPTARFTSDITEGFAPLSVRFKDFSENATSRLWMFGDGNTSDSPSPLHTFFNEGEYIVSLIVSNENDSDSASVTIRALNASRQSDPVLPEAKLISNATGGRVPLVIKFVDLSRNADCITWSFGDGKKSCCPEPEHTFCCPGNYTVSLVAGNENGTSTTCIAISVLKNETDMNTKENLEGEGASGTENKGLIGCITRYIGGTSDEVQDDNEVQDENTDAEATGNSEPGDESKRIIQGIIHKGELESIKSSVVSTKDSVVSAASSKVHTETGISLENGTLRVQKSIEGFIDNHAPESSKNSLPEMKKRIAPWVPSFLGLAGVAFMVSMLKRGRRSRK</sequence>
<dbReference type="CDD" id="cd00146">
    <property type="entry name" value="PKD"/>
    <property type="match status" value="2"/>
</dbReference>
<evidence type="ECO:0000256" key="1">
    <source>
        <dbReference type="SAM" id="MobiDB-lite"/>
    </source>
</evidence>
<evidence type="ECO:0000259" key="3">
    <source>
        <dbReference type="PROSITE" id="PS50093"/>
    </source>
</evidence>
<dbReference type="PROSITE" id="PS50093">
    <property type="entry name" value="PKD"/>
    <property type="match status" value="2"/>
</dbReference>
<dbReference type="PANTHER" id="PTHR47197:SF3">
    <property type="entry name" value="DIHYDRO-HEME D1 DEHYDROGENASE"/>
    <property type="match status" value="1"/>
</dbReference>
<accession>A0A0E3PXV0</accession>
<dbReference type="SMART" id="SM00089">
    <property type="entry name" value="PKD"/>
    <property type="match status" value="2"/>
</dbReference>